<feature type="transmembrane region" description="Helical" evidence="8">
    <location>
        <begin position="376"/>
        <end position="394"/>
    </location>
</feature>
<evidence type="ECO:0000256" key="1">
    <source>
        <dbReference type="ARBA" id="ARBA00004141"/>
    </source>
</evidence>
<evidence type="ECO:0000313" key="9">
    <source>
        <dbReference type="EMBL" id="TGZ81040.1"/>
    </source>
</evidence>
<dbReference type="InParanoid" id="A0A4S2MWM7"/>
<keyword evidence="5 8" id="KW-0472">Membrane</keyword>
<accession>A0A4S2MWM7</accession>
<feature type="transmembrane region" description="Helical" evidence="8">
    <location>
        <begin position="167"/>
        <end position="186"/>
    </location>
</feature>
<dbReference type="PANTHER" id="PTHR13906">
    <property type="entry name" value="PORCUPINE"/>
    <property type="match status" value="1"/>
</dbReference>
<dbReference type="GO" id="GO:0016020">
    <property type="term" value="C:membrane"/>
    <property type="evidence" value="ECO:0007669"/>
    <property type="project" value="UniProtKB-SubCell"/>
</dbReference>
<keyword evidence="10" id="KW-1185">Reference proteome</keyword>
<sequence length="540" mass="62098">MLPFIDYPFIWISNSLGASKDELKLVFSVLLSYPLCGVLKRLPDAEPWKKSLFLIIVSVFYLVGLFDLWGGVRTLLISAAGTYAIAAYFKGPMMPWIGFAFLMGHMLTSHVYREFYPQPGVVDVTGAQMVLVMKLSAFCWNLYDGTLPIQELNDFQKDRRIEKLPNLLNYTAYVFFFPSLFAGPAFDYREFERWLDCSMFNMEVPDVKRGGMKKKRKIPKSSVPATYKAVEGIVWILAFTWLSAKYPAELYTGDEFTKYGMLRRYWLIYVFGFVARTKYYGIWSLTEGACILSGLGFNGVGPDGKACWDRCVNVKPKEMEKAANSRAYLENWNIKTNTWLRNYVYLRVTPKGKKPGFRSSMVTFGTSALWHGTSPGYYLSFLTASFVQTIAKNFRRHIRPLFLTATTPPLPGRYKPAYDVFGWVVTQITFSYIVAPFLLLNLADSICVWKRLGFLIHIGIAVSMAVFASPAKKWVNARQRKRVGRVEKEKEEREEQEAGPMGLPDDMEEDMEEIRLELRGRRDSFLEEMRKRSERPVVKK</sequence>
<dbReference type="FunCoup" id="A0A4S2MWM7">
    <property type="interactions" value="503"/>
</dbReference>
<dbReference type="GO" id="GO:0005783">
    <property type="term" value="C:endoplasmic reticulum"/>
    <property type="evidence" value="ECO:0007669"/>
    <property type="project" value="TreeGrafter"/>
</dbReference>
<dbReference type="GO" id="GO:0047184">
    <property type="term" value="F:1-acylglycerophosphocholine O-acyltransferase activity"/>
    <property type="evidence" value="ECO:0007669"/>
    <property type="project" value="TreeGrafter"/>
</dbReference>
<keyword evidence="4 8" id="KW-1133">Transmembrane helix</keyword>
<dbReference type="InterPro" id="IPR049941">
    <property type="entry name" value="LPLAT_7/PORCN-like"/>
</dbReference>
<protein>
    <submittedName>
        <fullName evidence="9">MBOAT-domain-containing protein</fullName>
    </submittedName>
</protein>
<dbReference type="InterPro" id="IPR004299">
    <property type="entry name" value="MBOAT_fam"/>
</dbReference>
<evidence type="ECO:0000256" key="6">
    <source>
        <dbReference type="ARBA" id="ARBA00023315"/>
    </source>
</evidence>
<keyword evidence="3 8" id="KW-0812">Transmembrane</keyword>
<dbReference type="Proteomes" id="UP000298138">
    <property type="component" value="Unassembled WGS sequence"/>
</dbReference>
<organism evidence="9 10">
    <name type="scientific">Ascodesmis nigricans</name>
    <dbReference type="NCBI Taxonomy" id="341454"/>
    <lineage>
        <taxon>Eukaryota</taxon>
        <taxon>Fungi</taxon>
        <taxon>Dikarya</taxon>
        <taxon>Ascomycota</taxon>
        <taxon>Pezizomycotina</taxon>
        <taxon>Pezizomycetes</taxon>
        <taxon>Pezizales</taxon>
        <taxon>Ascodesmidaceae</taxon>
        <taxon>Ascodesmis</taxon>
    </lineage>
</organism>
<feature type="region of interest" description="Disordered" evidence="7">
    <location>
        <begin position="485"/>
        <end position="508"/>
    </location>
</feature>
<dbReference type="EMBL" id="ML220121">
    <property type="protein sequence ID" value="TGZ81040.1"/>
    <property type="molecule type" value="Genomic_DNA"/>
</dbReference>
<keyword evidence="2" id="KW-0808">Transferase</keyword>
<dbReference type="AlphaFoldDB" id="A0A4S2MWM7"/>
<dbReference type="PANTHER" id="PTHR13906:SF4">
    <property type="entry name" value="LYSOPHOSPHOLIPID ACYLTRANSFERASE 6"/>
    <property type="match status" value="1"/>
</dbReference>
<evidence type="ECO:0000256" key="7">
    <source>
        <dbReference type="SAM" id="MobiDB-lite"/>
    </source>
</evidence>
<feature type="transmembrane region" description="Helical" evidence="8">
    <location>
        <begin position="75"/>
        <end position="103"/>
    </location>
</feature>
<dbReference type="OrthoDB" id="286734at2759"/>
<proteinExistence type="predicted"/>
<dbReference type="STRING" id="341454.A0A4S2MWM7"/>
<gene>
    <name evidence="9" type="ORF">EX30DRAFT_395861</name>
</gene>
<dbReference type="GO" id="GO:0046474">
    <property type="term" value="P:glycerophospholipid biosynthetic process"/>
    <property type="evidence" value="ECO:0007669"/>
    <property type="project" value="TreeGrafter"/>
</dbReference>
<dbReference type="Pfam" id="PF03062">
    <property type="entry name" value="MBOAT"/>
    <property type="match status" value="1"/>
</dbReference>
<feature type="transmembrane region" description="Helical" evidence="8">
    <location>
        <begin position="452"/>
        <end position="471"/>
    </location>
</feature>
<evidence type="ECO:0000256" key="4">
    <source>
        <dbReference type="ARBA" id="ARBA00022989"/>
    </source>
</evidence>
<evidence type="ECO:0000256" key="3">
    <source>
        <dbReference type="ARBA" id="ARBA00022692"/>
    </source>
</evidence>
<feature type="transmembrane region" description="Helical" evidence="8">
    <location>
        <begin position="51"/>
        <end position="69"/>
    </location>
</feature>
<feature type="transmembrane region" description="Helical" evidence="8">
    <location>
        <begin position="420"/>
        <end position="440"/>
    </location>
</feature>
<evidence type="ECO:0000256" key="5">
    <source>
        <dbReference type="ARBA" id="ARBA00023136"/>
    </source>
</evidence>
<reference evidence="9 10" key="1">
    <citation type="submission" date="2019-04" db="EMBL/GenBank/DDBJ databases">
        <title>Comparative genomics and transcriptomics to analyze fruiting body development in filamentous ascomycetes.</title>
        <authorList>
            <consortium name="DOE Joint Genome Institute"/>
            <person name="Lutkenhaus R."/>
            <person name="Traeger S."/>
            <person name="Breuer J."/>
            <person name="Kuo A."/>
            <person name="Lipzen A."/>
            <person name="Pangilinan J."/>
            <person name="Dilworth D."/>
            <person name="Sandor L."/>
            <person name="Poggeler S."/>
            <person name="Barry K."/>
            <person name="Grigoriev I.V."/>
            <person name="Nowrousian M."/>
        </authorList>
    </citation>
    <scope>NUCLEOTIDE SEQUENCE [LARGE SCALE GENOMIC DNA]</scope>
    <source>
        <strain evidence="9 10">CBS 389.68</strain>
    </source>
</reference>
<dbReference type="GO" id="GO:0003841">
    <property type="term" value="F:1-acylglycerol-3-phosphate O-acyltransferase activity"/>
    <property type="evidence" value="ECO:0007669"/>
    <property type="project" value="TreeGrafter"/>
</dbReference>
<name>A0A4S2MWM7_9PEZI</name>
<evidence type="ECO:0000256" key="8">
    <source>
        <dbReference type="SAM" id="Phobius"/>
    </source>
</evidence>
<dbReference type="GO" id="GO:0030258">
    <property type="term" value="P:lipid modification"/>
    <property type="evidence" value="ECO:0007669"/>
    <property type="project" value="TreeGrafter"/>
</dbReference>
<feature type="transmembrane region" description="Helical" evidence="8">
    <location>
        <begin position="225"/>
        <end position="244"/>
    </location>
</feature>
<evidence type="ECO:0000313" key="10">
    <source>
        <dbReference type="Proteomes" id="UP000298138"/>
    </source>
</evidence>
<keyword evidence="6" id="KW-0012">Acyltransferase</keyword>
<comment type="subcellular location">
    <subcellularLocation>
        <location evidence="1">Membrane</location>
        <topology evidence="1">Multi-pass membrane protein</topology>
    </subcellularLocation>
</comment>
<evidence type="ECO:0000256" key="2">
    <source>
        <dbReference type="ARBA" id="ARBA00022679"/>
    </source>
</evidence>
<feature type="transmembrane region" description="Helical" evidence="8">
    <location>
        <begin position="265"/>
        <end position="283"/>
    </location>
</feature>